<dbReference type="PATRIC" id="fig|330779.12.peg.1348"/>
<keyword evidence="2" id="KW-1185">Reference proteome</keyword>
<proteinExistence type="predicted"/>
<organism evidence="1 2">
    <name type="scientific">Sulfolobus acidocaldarius (strain ATCC 33909 / DSM 639 / JCM 8929 / NBRC 15157 / NCIMB 11770)</name>
    <dbReference type="NCBI Taxonomy" id="330779"/>
    <lineage>
        <taxon>Archaea</taxon>
        <taxon>Thermoproteota</taxon>
        <taxon>Thermoprotei</taxon>
        <taxon>Sulfolobales</taxon>
        <taxon>Sulfolobaceae</taxon>
        <taxon>Sulfolobus</taxon>
    </lineage>
</organism>
<dbReference type="AlphaFoldDB" id="Q4J8Z8"/>
<name>Q4J8Z8_SULAC</name>
<evidence type="ECO:0000313" key="2">
    <source>
        <dbReference type="Proteomes" id="UP000001018"/>
    </source>
</evidence>
<protein>
    <submittedName>
        <fullName evidence="1">Conserved protein</fullName>
    </submittedName>
</protein>
<gene>
    <name evidence="1" type="ordered locus">Saci_1399</name>
</gene>
<reference evidence="1 2" key="1">
    <citation type="journal article" date="2005" name="J. Bacteriol.">
        <title>The genome of Sulfolobus acidocaldarius, a model organism of the Crenarchaeota.</title>
        <authorList>
            <person name="Chen L."/>
            <person name="Brugger K."/>
            <person name="Skovgaard M."/>
            <person name="Redder P."/>
            <person name="She Q."/>
            <person name="Torarinsson E."/>
            <person name="Greve B."/>
            <person name="Awayez M."/>
            <person name="Zibat A."/>
            <person name="Klenk H.-P."/>
            <person name="Garrett R.A."/>
        </authorList>
    </citation>
    <scope>NUCLEOTIDE SEQUENCE [LARGE SCALE GENOMIC DNA]</scope>
    <source>
        <strain evidence="2">ATCC 33909 / DSM 639 / JCM 8929 / NBRC 15157 / NCIMB 11770</strain>
    </source>
</reference>
<dbReference type="EMBL" id="CP000077">
    <property type="protein sequence ID" value="AAY80729.1"/>
    <property type="molecule type" value="Genomic_DNA"/>
</dbReference>
<evidence type="ECO:0000313" key="1">
    <source>
        <dbReference type="EMBL" id="AAY80729.1"/>
    </source>
</evidence>
<sequence>MSSMSRRGKKASSKAEDDKILTNVERKLKVLYSDKEVVVMTAPNEEELKEIILDLLKDKPMNLKELHSALSGIASEDKIRKALSDLAEKNMVTLMEDGKYAKLG</sequence>
<dbReference type="HOGENOM" id="CLU_172290_0_0_2"/>
<accession>Q4J8Z8</accession>
<dbReference type="eggNOG" id="arCOG03879">
    <property type="taxonomic scope" value="Archaea"/>
</dbReference>
<dbReference type="Proteomes" id="UP000001018">
    <property type="component" value="Chromosome"/>
</dbReference>
<dbReference type="KEGG" id="sai:Saci_1399"/>